<dbReference type="GO" id="GO:0050804">
    <property type="term" value="P:modulation of chemical synaptic transmission"/>
    <property type="evidence" value="ECO:0007669"/>
    <property type="project" value="TreeGrafter"/>
</dbReference>
<name>L8IUH7_9CETA</name>
<keyword evidence="3 7" id="KW-0339">Growth factor</keyword>
<dbReference type="GO" id="GO:0021675">
    <property type="term" value="P:nerve development"/>
    <property type="evidence" value="ECO:0007669"/>
    <property type="project" value="TreeGrafter"/>
</dbReference>
<dbReference type="InterPro" id="IPR002072">
    <property type="entry name" value="Nerve_growth_factor-rel"/>
</dbReference>
<evidence type="ECO:0000256" key="6">
    <source>
        <dbReference type="ARBA" id="ARBA00046782"/>
    </source>
</evidence>
<accession>L8IUH7</accession>
<organism evidence="9 10">
    <name type="scientific">Bos mutus</name>
    <name type="common">wild yak</name>
    <dbReference type="NCBI Taxonomy" id="72004"/>
    <lineage>
        <taxon>Eukaryota</taxon>
        <taxon>Metazoa</taxon>
        <taxon>Chordata</taxon>
        <taxon>Craniata</taxon>
        <taxon>Vertebrata</taxon>
        <taxon>Euteleostomi</taxon>
        <taxon>Mammalia</taxon>
        <taxon>Eutheria</taxon>
        <taxon>Laurasiatheria</taxon>
        <taxon>Artiodactyla</taxon>
        <taxon>Ruminantia</taxon>
        <taxon>Pecora</taxon>
        <taxon>Bovidae</taxon>
        <taxon>Bovinae</taxon>
        <taxon>Bos</taxon>
    </lineage>
</organism>
<gene>
    <name evidence="9" type="ORF">M91_05045</name>
</gene>
<dbReference type="InterPro" id="IPR020430">
    <property type="entry name" value="Brain-der_neurotrophic_factor"/>
</dbReference>
<dbReference type="PRINTS" id="PR00268">
    <property type="entry name" value="NGF"/>
</dbReference>
<dbReference type="PANTHER" id="PTHR11589:SF3">
    <property type="entry name" value="BRAIN-DERIVED NEUROTROPHIC FACTOR"/>
    <property type="match status" value="1"/>
</dbReference>
<evidence type="ECO:0000313" key="9">
    <source>
        <dbReference type="EMBL" id="ELR60066.1"/>
    </source>
</evidence>
<comment type="similarity">
    <text evidence="1 7">Belongs to the NGF-beta family.</text>
</comment>
<comment type="function">
    <text evidence="7">During development, promotes the survival and differentiation of selected neuronal populations of the peripheral and central nervous systems. Participates in axonal growth, pathfinding and in the modulation of dendritic growth and morphology. Major regulator of synaptic transmission and plasticity at adult synapses in many regions of the CNS.</text>
</comment>
<dbReference type="EMBL" id="JH880634">
    <property type="protein sequence ID" value="ELR60066.1"/>
    <property type="molecule type" value="Genomic_DNA"/>
</dbReference>
<reference evidence="9 10" key="1">
    <citation type="journal article" date="2012" name="Nat. Genet.">
        <title>The yak genome and adaptation to life at high altitude.</title>
        <authorList>
            <person name="Qiu Q."/>
            <person name="Zhang G."/>
            <person name="Ma T."/>
            <person name="Qian W."/>
            <person name="Wang J."/>
            <person name="Ye Z."/>
            <person name="Cao C."/>
            <person name="Hu Q."/>
            <person name="Kim J."/>
            <person name="Larkin D.M."/>
            <person name="Auvil L."/>
            <person name="Capitanu B."/>
            <person name="Ma J."/>
            <person name="Lewin H.A."/>
            <person name="Qian X."/>
            <person name="Lang Y."/>
            <person name="Zhou R."/>
            <person name="Wang L."/>
            <person name="Wang K."/>
            <person name="Xia J."/>
            <person name="Liao S."/>
            <person name="Pan S."/>
            <person name="Lu X."/>
            <person name="Hou H."/>
            <person name="Wang Y."/>
            <person name="Zang X."/>
            <person name="Yin Y."/>
            <person name="Ma H."/>
            <person name="Zhang J."/>
            <person name="Wang Z."/>
            <person name="Zhang Y."/>
            <person name="Zhang D."/>
            <person name="Yonezawa T."/>
            <person name="Hasegawa M."/>
            <person name="Zhong Y."/>
            <person name="Liu W."/>
            <person name="Zhang Y."/>
            <person name="Huang Z."/>
            <person name="Zhang S."/>
            <person name="Long R."/>
            <person name="Yang H."/>
            <person name="Wang J."/>
            <person name="Lenstra J.A."/>
            <person name="Cooper D.N."/>
            <person name="Wu Y."/>
            <person name="Wang J."/>
            <person name="Shi P."/>
            <person name="Wang J."/>
            <person name="Liu J."/>
        </authorList>
    </citation>
    <scope>NUCLEOTIDE SEQUENCE [LARGE SCALE GENOMIC DNA]</scope>
    <source>
        <strain evidence="10">yakQH1</strain>
    </source>
</reference>
<dbReference type="GO" id="GO:0038180">
    <property type="term" value="P:nerve growth factor signaling pathway"/>
    <property type="evidence" value="ECO:0007669"/>
    <property type="project" value="TreeGrafter"/>
</dbReference>
<evidence type="ECO:0000256" key="5">
    <source>
        <dbReference type="ARBA" id="ARBA00045604"/>
    </source>
</evidence>
<comment type="function">
    <text evidence="5">Important signaling molecule that activates signaling cascades downstream of NTRK2. During development, promotes the survival and differentiation of selected neuronal populations of the peripheral and central nervous systems. Participates in axonal growth, pathfinding and in the modulation of dendritic growth and morphology. Major regulator of synaptic transmission and plasticity at adult synapses in many regions of the CNS. The versatility of BDNF is emphasized by its contribution to a range of adaptive neuronal responses including long-term potentiation (LTP), long-term depression (LTD), certain forms of short-term synaptic plasticity, as well as homeostatic regulation of intrinsic neuronal excitability.</text>
</comment>
<dbReference type="SUPFAM" id="SSF57501">
    <property type="entry name" value="Cystine-knot cytokines"/>
    <property type="match status" value="1"/>
</dbReference>
<dbReference type="Gene3D" id="2.10.90.10">
    <property type="entry name" value="Cystine-knot cytokines"/>
    <property type="match status" value="1"/>
</dbReference>
<proteinExistence type="inferred from homology"/>
<dbReference type="PROSITE" id="PS00248">
    <property type="entry name" value="NGF_1"/>
    <property type="match status" value="1"/>
</dbReference>
<evidence type="ECO:0000256" key="2">
    <source>
        <dbReference type="ARBA" id="ARBA00022729"/>
    </source>
</evidence>
<dbReference type="InterPro" id="IPR020408">
    <property type="entry name" value="Nerve_growth_factor-like"/>
</dbReference>
<keyword evidence="4" id="KW-1015">Disulfide bond</keyword>
<dbReference type="Pfam" id="PF00243">
    <property type="entry name" value="NGF"/>
    <property type="match status" value="1"/>
</dbReference>
<dbReference type="AlphaFoldDB" id="L8IUH7"/>
<dbReference type="SMART" id="SM00140">
    <property type="entry name" value="NGF"/>
    <property type="match status" value="1"/>
</dbReference>
<dbReference type="GO" id="GO:0030424">
    <property type="term" value="C:axon"/>
    <property type="evidence" value="ECO:0007669"/>
    <property type="project" value="TreeGrafter"/>
</dbReference>
<dbReference type="PANTHER" id="PTHR11589">
    <property type="entry name" value="NERVE GROWTH FACTOR NGF -RELATED"/>
    <property type="match status" value="1"/>
</dbReference>
<evidence type="ECO:0000256" key="4">
    <source>
        <dbReference type="ARBA" id="ARBA00023157"/>
    </source>
</evidence>
<evidence type="ECO:0000256" key="1">
    <source>
        <dbReference type="ARBA" id="ARBA00010783"/>
    </source>
</evidence>
<dbReference type="PROSITE" id="PS50270">
    <property type="entry name" value="NGF_2"/>
    <property type="match status" value="1"/>
</dbReference>
<dbReference type="FunFam" id="2.10.90.10:FF:000002">
    <property type="entry name" value="Brain-derived neurotrophic factor"/>
    <property type="match status" value="1"/>
</dbReference>
<keyword evidence="2" id="KW-0732">Signal</keyword>
<dbReference type="InterPro" id="IPR029034">
    <property type="entry name" value="Cystine-knot_cytokine"/>
</dbReference>
<dbReference type="GO" id="GO:0048812">
    <property type="term" value="P:neuron projection morphogenesis"/>
    <property type="evidence" value="ECO:0007669"/>
    <property type="project" value="TreeGrafter"/>
</dbReference>
<dbReference type="InterPro" id="IPR019846">
    <property type="entry name" value="Nerve_growth_factor_CS"/>
</dbReference>
<evidence type="ECO:0000313" key="10">
    <source>
        <dbReference type="Proteomes" id="UP000011080"/>
    </source>
</evidence>
<evidence type="ECO:0000259" key="8">
    <source>
        <dbReference type="SMART" id="SM00140"/>
    </source>
</evidence>
<protein>
    <recommendedName>
        <fullName evidence="7">Brain-derived neurotrophic factor</fullName>
        <shortName evidence="7">proBDNF</shortName>
    </recommendedName>
</protein>
<comment type="subcellular location">
    <subcellularLocation>
        <location evidence="7">Secreted</location>
    </subcellularLocation>
</comment>
<evidence type="ECO:0000256" key="3">
    <source>
        <dbReference type="ARBA" id="ARBA00023030"/>
    </source>
</evidence>
<dbReference type="Proteomes" id="UP000011080">
    <property type="component" value="Unassembled WGS sequence"/>
</dbReference>
<dbReference type="STRING" id="72004.ENSBMUP00000032554"/>
<dbReference type="GO" id="GO:0005615">
    <property type="term" value="C:extracellular space"/>
    <property type="evidence" value="ECO:0007669"/>
    <property type="project" value="TreeGrafter"/>
</dbReference>
<dbReference type="GO" id="GO:0008021">
    <property type="term" value="C:synaptic vesicle"/>
    <property type="evidence" value="ECO:0007669"/>
    <property type="project" value="TreeGrafter"/>
</dbReference>
<dbReference type="GO" id="GO:0005163">
    <property type="term" value="F:nerve growth factor receptor binding"/>
    <property type="evidence" value="ECO:0007669"/>
    <property type="project" value="TreeGrafter"/>
</dbReference>
<feature type="non-terminal residue" evidence="9">
    <location>
        <position position="331"/>
    </location>
</feature>
<sequence length="331" mass="37338">VCGATSLHRLWKRLILVNARNTVLLQKGWRVHTRFGLYPHAPVYDCVSQKKGCGVCIGAAVEFNKLIPENGLIKFHQVRRVMTILFLTMVISYFGCMKAAPMKEANLRAQGSLAYPGVRTHGTLESMNGPKVGSRGLTSSSSLADTFEHVIEELLDEDQKVRPSEENNKDADMYTSRVMLSSQVPLEPPLLFLLEEYKNYLDAANMSMRVRRHSDPARRGELSVCDSISEWVTAADKKTAVDMSGGTVTVLEKVPVSKGQLKQYFYETKCNPMGYTKEGCRGIDKRHWNSQCRTTQSYVRALTMDSKKRIGWRFIRIDTSCVCTLTIKRGR</sequence>
<dbReference type="GO" id="GO:0007169">
    <property type="term" value="P:cell surface receptor protein tyrosine kinase signaling pathway"/>
    <property type="evidence" value="ECO:0007669"/>
    <property type="project" value="TreeGrafter"/>
</dbReference>
<evidence type="ECO:0000256" key="7">
    <source>
        <dbReference type="RuleBase" id="RU364086"/>
    </source>
</evidence>
<dbReference type="PRINTS" id="PR01912">
    <property type="entry name" value="BDNFACTOR"/>
</dbReference>
<comment type="subunit">
    <text evidence="6">Monomers and homodimers. Binds to NTRK2/TRKB. Can form heterodimers with other neurotrophin family members, such as NTF3 and NTF4 (in vitro), but the physiological relevance of this is not clear. BDNF precursor form: interacts with the heterodimer formed by NGFR and SORCS2. Mature BDNF has much lower affinity for the heterodimer formed by NGFR and SORCS2.</text>
</comment>
<feature type="domain" description="Nerve growth factor-related" evidence="8">
    <location>
        <begin position="217"/>
        <end position="324"/>
    </location>
</feature>
<dbReference type="GO" id="GO:0043524">
    <property type="term" value="P:negative regulation of neuron apoptotic process"/>
    <property type="evidence" value="ECO:0007669"/>
    <property type="project" value="TreeGrafter"/>
</dbReference>
<dbReference type="GO" id="GO:0008083">
    <property type="term" value="F:growth factor activity"/>
    <property type="evidence" value="ECO:0007669"/>
    <property type="project" value="UniProtKB-KW"/>
</dbReference>
<dbReference type="GO" id="GO:0030425">
    <property type="term" value="C:dendrite"/>
    <property type="evidence" value="ECO:0007669"/>
    <property type="project" value="TreeGrafter"/>
</dbReference>